<dbReference type="PANTHER" id="PTHR46148">
    <property type="entry name" value="CHROMO DOMAIN-CONTAINING PROTEIN"/>
    <property type="match status" value="1"/>
</dbReference>
<comment type="caution">
    <text evidence="3">The sequence shown here is derived from an EMBL/GenBank/DDBJ whole genome shotgun (WGS) entry which is preliminary data.</text>
</comment>
<feature type="compositionally biased region" description="Basic and acidic residues" evidence="1">
    <location>
        <begin position="354"/>
        <end position="372"/>
    </location>
</feature>
<feature type="region of interest" description="Disordered" evidence="1">
    <location>
        <begin position="351"/>
        <end position="394"/>
    </location>
</feature>
<name>A0A6L2MLA7_TANCI</name>
<keyword evidence="3" id="KW-0808">Transferase</keyword>
<feature type="compositionally biased region" description="Basic and acidic residues" evidence="1">
    <location>
        <begin position="384"/>
        <end position="394"/>
    </location>
</feature>
<evidence type="ECO:0000256" key="1">
    <source>
        <dbReference type="SAM" id="MobiDB-lite"/>
    </source>
</evidence>
<proteinExistence type="predicted"/>
<feature type="domain" description="Tf2-1-like SH3-like" evidence="2">
    <location>
        <begin position="76"/>
        <end position="139"/>
    </location>
</feature>
<dbReference type="SUPFAM" id="SSF56672">
    <property type="entry name" value="DNA/RNA polymerases"/>
    <property type="match status" value="1"/>
</dbReference>
<evidence type="ECO:0000313" key="3">
    <source>
        <dbReference type="EMBL" id="GEU74811.1"/>
    </source>
</evidence>
<keyword evidence="3" id="KW-0695">RNA-directed DNA polymerase</keyword>
<dbReference type="Pfam" id="PF24626">
    <property type="entry name" value="SH3_Tf2-1"/>
    <property type="match status" value="1"/>
</dbReference>
<sequence length="394" mass="44847">MKYIWGENQESSFQLLKQKLCETLILALPEGNDNFVVYCDASHQDSANSSTHASCKRLAKKLRQCKAKPLEFQVRDRVMLKVSPRKGVIRFRKGGKLNPQYIGPFKILKRVSPVAYKLELPGELRNVHNTFHISNLKKCLFDESLVIPMKELRLDDKLNFMEEPVEIMDREVKQLRQSHIPIVKVPLIMDSVLDCGLMESGKTTGEIRNIESCFVRDSDVEHVIDDTMNVSLENIDPPNDIEYVTAIQSEVNGVSIGDDTPEYERSSDDTGGGSNHDGMEAPKVGLEVSSDSDLNKEVTMAVPNEDETDYTREVISVEYKWKHPRCVDYNIFGHSFDSFPKIVRESVASVPTDTKSDGFTDVKWKKNKDNNAKMKPRSRQIKGIRTDKPKPNFY</sequence>
<dbReference type="GO" id="GO:0003964">
    <property type="term" value="F:RNA-directed DNA polymerase activity"/>
    <property type="evidence" value="ECO:0007669"/>
    <property type="project" value="UniProtKB-KW"/>
</dbReference>
<feature type="region of interest" description="Disordered" evidence="1">
    <location>
        <begin position="254"/>
        <end position="283"/>
    </location>
</feature>
<protein>
    <submittedName>
        <fullName evidence="3">Putative reverse transcriptase domain-containing protein</fullName>
    </submittedName>
</protein>
<evidence type="ECO:0000259" key="2">
    <source>
        <dbReference type="Pfam" id="PF24626"/>
    </source>
</evidence>
<keyword evidence="3" id="KW-0548">Nucleotidyltransferase</keyword>
<dbReference type="AlphaFoldDB" id="A0A6L2MLA7"/>
<dbReference type="InterPro" id="IPR056924">
    <property type="entry name" value="SH3_Tf2-1"/>
</dbReference>
<dbReference type="PANTHER" id="PTHR46148:SF59">
    <property type="entry name" value="NUCLEOTIDYLTRANSFERASE, RIBONUCLEASE H"/>
    <property type="match status" value="1"/>
</dbReference>
<reference evidence="3" key="1">
    <citation type="journal article" date="2019" name="Sci. Rep.">
        <title>Draft genome of Tanacetum cinerariifolium, the natural source of mosquito coil.</title>
        <authorList>
            <person name="Yamashiro T."/>
            <person name="Shiraishi A."/>
            <person name="Satake H."/>
            <person name="Nakayama K."/>
        </authorList>
    </citation>
    <scope>NUCLEOTIDE SEQUENCE</scope>
</reference>
<dbReference type="InterPro" id="IPR043502">
    <property type="entry name" value="DNA/RNA_pol_sf"/>
</dbReference>
<accession>A0A6L2MLA7</accession>
<dbReference type="EMBL" id="BKCJ010006956">
    <property type="protein sequence ID" value="GEU74811.1"/>
    <property type="molecule type" value="Genomic_DNA"/>
</dbReference>
<organism evidence="3">
    <name type="scientific">Tanacetum cinerariifolium</name>
    <name type="common">Dalmatian daisy</name>
    <name type="synonym">Chrysanthemum cinerariifolium</name>
    <dbReference type="NCBI Taxonomy" id="118510"/>
    <lineage>
        <taxon>Eukaryota</taxon>
        <taxon>Viridiplantae</taxon>
        <taxon>Streptophyta</taxon>
        <taxon>Embryophyta</taxon>
        <taxon>Tracheophyta</taxon>
        <taxon>Spermatophyta</taxon>
        <taxon>Magnoliopsida</taxon>
        <taxon>eudicotyledons</taxon>
        <taxon>Gunneridae</taxon>
        <taxon>Pentapetalae</taxon>
        <taxon>asterids</taxon>
        <taxon>campanulids</taxon>
        <taxon>Asterales</taxon>
        <taxon>Asteraceae</taxon>
        <taxon>Asteroideae</taxon>
        <taxon>Anthemideae</taxon>
        <taxon>Anthemidinae</taxon>
        <taxon>Tanacetum</taxon>
    </lineage>
</organism>
<gene>
    <name evidence="3" type="ORF">Tci_046789</name>
</gene>